<dbReference type="RefSeq" id="WP_379984270.1">
    <property type="nucleotide sequence ID" value="NZ_JADIKD010000012.1"/>
</dbReference>
<feature type="transmembrane region" description="Helical" evidence="1">
    <location>
        <begin position="80"/>
        <end position="98"/>
    </location>
</feature>
<proteinExistence type="predicted"/>
<keyword evidence="3" id="KW-1185">Reference proteome</keyword>
<feature type="transmembrane region" description="Helical" evidence="1">
    <location>
        <begin position="104"/>
        <end position="124"/>
    </location>
</feature>
<dbReference type="Pfam" id="PF03203">
    <property type="entry name" value="MerC"/>
    <property type="match status" value="1"/>
</dbReference>
<dbReference type="EMBL" id="JADIKD010000012">
    <property type="protein sequence ID" value="MFK2919699.1"/>
    <property type="molecule type" value="Genomic_DNA"/>
</dbReference>
<evidence type="ECO:0000313" key="2">
    <source>
        <dbReference type="EMBL" id="MFK2919699.1"/>
    </source>
</evidence>
<keyword evidence="1" id="KW-1133">Transmembrane helix</keyword>
<sequence length="142" mass="15420">MDSGQVSKSRWWQVADRVGAMASFLCAIHCAALPFVLALLPVLGLGFLADHRFERGFVIFACVLALISLLNGYRRHRRSLPLRLAMPGLALLLIGVTFAEQYSIGLHSALVTCGGLLVAAAHFVNLRADRQFGHVHSADCAH</sequence>
<accession>A0ABW8KE23</accession>
<protein>
    <submittedName>
        <fullName evidence="2">MerC domain-containing protein</fullName>
    </submittedName>
</protein>
<dbReference type="InterPro" id="IPR004891">
    <property type="entry name" value="Mercury-R_MerC"/>
</dbReference>
<feature type="transmembrane region" description="Helical" evidence="1">
    <location>
        <begin position="55"/>
        <end position="73"/>
    </location>
</feature>
<name>A0ABW8KE23_9GAMM</name>
<comment type="caution">
    <text evidence="2">The sequence shown here is derived from an EMBL/GenBank/DDBJ whole genome shotgun (WGS) entry which is preliminary data.</text>
</comment>
<keyword evidence="1" id="KW-0812">Transmembrane</keyword>
<evidence type="ECO:0000313" key="3">
    <source>
        <dbReference type="Proteomes" id="UP001620408"/>
    </source>
</evidence>
<feature type="transmembrane region" description="Helical" evidence="1">
    <location>
        <begin position="21"/>
        <end position="49"/>
    </location>
</feature>
<dbReference type="Proteomes" id="UP001620408">
    <property type="component" value="Unassembled WGS sequence"/>
</dbReference>
<reference evidence="2 3" key="1">
    <citation type="submission" date="2020-10" db="EMBL/GenBank/DDBJ databases">
        <title>Phylogeny of dyella-like bacteria.</title>
        <authorList>
            <person name="Fu J."/>
        </authorList>
    </citation>
    <scope>NUCLEOTIDE SEQUENCE [LARGE SCALE GENOMIC DNA]</scope>
    <source>
        <strain evidence="2 3">BB4</strain>
    </source>
</reference>
<keyword evidence="1" id="KW-0472">Membrane</keyword>
<evidence type="ECO:0000256" key="1">
    <source>
        <dbReference type="SAM" id="Phobius"/>
    </source>
</evidence>
<gene>
    <name evidence="2" type="ORF">ISS97_20730</name>
</gene>
<organism evidence="2 3">
    <name type="scientific">Dyella koreensis</name>
    <dbReference type="NCBI Taxonomy" id="311235"/>
    <lineage>
        <taxon>Bacteria</taxon>
        <taxon>Pseudomonadati</taxon>
        <taxon>Pseudomonadota</taxon>
        <taxon>Gammaproteobacteria</taxon>
        <taxon>Lysobacterales</taxon>
        <taxon>Rhodanobacteraceae</taxon>
        <taxon>Dyella</taxon>
    </lineage>
</organism>